<comment type="caution">
    <text evidence="2">The sequence shown here is derived from an EMBL/GenBank/DDBJ whole genome shotgun (WGS) entry which is preliminary data.</text>
</comment>
<gene>
    <name evidence="2" type="ORF">JCM19294_849</name>
</gene>
<evidence type="ECO:0000313" key="3">
    <source>
        <dbReference type="Proteomes" id="UP000029221"/>
    </source>
</evidence>
<sequence>MAGVIAWIADARRNYFKAKELQTHKNNKKFKERYHKKFKMWEKRRKKLDMTLRYGFIVSVFIYTFVIIAYLVSLK</sequence>
<keyword evidence="1" id="KW-0812">Transmembrane</keyword>
<protein>
    <submittedName>
        <fullName evidence="2">Uncharacterized protein</fullName>
    </submittedName>
</protein>
<evidence type="ECO:0000313" key="2">
    <source>
        <dbReference type="EMBL" id="GAK98216.1"/>
    </source>
</evidence>
<keyword evidence="3" id="KW-1185">Reference proteome</keyword>
<proteinExistence type="predicted"/>
<accession>A0A090QRU3</accession>
<dbReference type="Proteomes" id="UP000029221">
    <property type="component" value="Unassembled WGS sequence"/>
</dbReference>
<dbReference type="AlphaFoldDB" id="A0A090QRU3"/>
<evidence type="ECO:0000256" key="1">
    <source>
        <dbReference type="SAM" id="Phobius"/>
    </source>
</evidence>
<dbReference type="EMBL" id="BBML01000009">
    <property type="protein sequence ID" value="GAK98216.1"/>
    <property type="molecule type" value="Genomic_DNA"/>
</dbReference>
<keyword evidence="1" id="KW-1133">Transmembrane helix</keyword>
<feature type="transmembrane region" description="Helical" evidence="1">
    <location>
        <begin position="52"/>
        <end position="72"/>
    </location>
</feature>
<organism evidence="2 3">
    <name type="scientific">Nonlabens tegetincola</name>
    <dbReference type="NCBI Taxonomy" id="323273"/>
    <lineage>
        <taxon>Bacteria</taxon>
        <taxon>Pseudomonadati</taxon>
        <taxon>Bacteroidota</taxon>
        <taxon>Flavobacteriia</taxon>
        <taxon>Flavobacteriales</taxon>
        <taxon>Flavobacteriaceae</taxon>
        <taxon>Nonlabens</taxon>
    </lineage>
</organism>
<name>A0A090QRU3_9FLAO</name>
<reference evidence="2" key="1">
    <citation type="journal article" date="2014" name="Genome Announc.">
        <title>Draft Genome Sequences of Marine Flavobacterium Nonlabens Strains NR17, NR24, NR27, NR32, NR33, and Ara13.</title>
        <authorList>
            <person name="Nakanishi M."/>
            <person name="Meirelles P."/>
            <person name="Suzuki R."/>
            <person name="Takatani N."/>
            <person name="Mino S."/>
            <person name="Suda W."/>
            <person name="Oshima K."/>
            <person name="Hattori M."/>
            <person name="Ohkuma M."/>
            <person name="Hosokawa M."/>
            <person name="Miyashita K."/>
            <person name="Thompson F.L."/>
            <person name="Niwa A."/>
            <person name="Sawabe T."/>
            <person name="Sawabe T."/>
        </authorList>
    </citation>
    <scope>NUCLEOTIDE SEQUENCE [LARGE SCALE GENOMIC DNA]</scope>
    <source>
        <strain evidence="2">JCM 19294</strain>
    </source>
</reference>
<keyword evidence="1" id="KW-0472">Membrane</keyword>